<evidence type="ECO:0000313" key="8">
    <source>
        <dbReference type="Proteomes" id="UP000325182"/>
    </source>
</evidence>
<dbReference type="Pfam" id="PF04069">
    <property type="entry name" value="OpuAC"/>
    <property type="match status" value="1"/>
</dbReference>
<dbReference type="GO" id="GO:0015871">
    <property type="term" value="P:choline transport"/>
    <property type="evidence" value="ECO:0007669"/>
    <property type="project" value="TreeGrafter"/>
</dbReference>
<keyword evidence="4" id="KW-0472">Membrane</keyword>
<dbReference type="PANTHER" id="PTHR47737">
    <property type="entry name" value="GLYCINE BETAINE/PROLINE BETAINE TRANSPORT SYSTEM PERMEASE PROTEIN PROW"/>
    <property type="match status" value="1"/>
</dbReference>
<sequence length="298" mass="33352">MRKWMKGFLLIFGVFMLTACGTGANDEGEDNAEQNGGNNEGITINFGVTPWTSTVPPTKVAKLILEDMGYTVNETKADAGGVYTGLAKGDLDVFMDAWLPVMHANYMEKYGDKLEDTAVSYKEGELGWVIPTYVEGIDSVEDIKGKEDLFGGKMYGIEEGAGMTVTSREMIEKLGLNLEYVASSEGGMLAQAQRMMKNEEPVLFLGWRPHPMFVNHDLKVLEGPEEFFQTSEVHVITNKELKDDAAEAYEFLSKWKMDVGDIEEMIVKIDEGQDPEAVAQEWIDNHQEQVKEMKGKYR</sequence>
<dbReference type="GO" id="GO:0031460">
    <property type="term" value="P:glycine betaine transport"/>
    <property type="evidence" value="ECO:0007669"/>
    <property type="project" value="TreeGrafter"/>
</dbReference>
<dbReference type="GO" id="GO:0015226">
    <property type="term" value="F:carnitine transmembrane transporter activity"/>
    <property type="evidence" value="ECO:0007669"/>
    <property type="project" value="TreeGrafter"/>
</dbReference>
<accession>A0A5D4M8M8</accession>
<feature type="chain" id="PRO_5022857264" evidence="5">
    <location>
        <begin position="25"/>
        <end position="298"/>
    </location>
</feature>
<reference evidence="7 8" key="1">
    <citation type="submission" date="2019-08" db="EMBL/GenBank/DDBJ databases">
        <title>Bacillus genomes from the desert of Cuatro Cienegas, Coahuila.</title>
        <authorList>
            <person name="Olmedo-Alvarez G."/>
        </authorList>
    </citation>
    <scope>NUCLEOTIDE SEQUENCE [LARGE SCALE GENOMIC DNA]</scope>
    <source>
        <strain evidence="7 8">CH128b_4D</strain>
    </source>
</reference>
<dbReference type="GO" id="GO:0043190">
    <property type="term" value="C:ATP-binding cassette (ABC) transporter complex"/>
    <property type="evidence" value="ECO:0007669"/>
    <property type="project" value="InterPro"/>
</dbReference>
<evidence type="ECO:0000256" key="1">
    <source>
        <dbReference type="ARBA" id="ARBA00004236"/>
    </source>
</evidence>
<feature type="domain" description="ABC-type glycine betaine transport system substrate-binding" evidence="6">
    <location>
        <begin position="43"/>
        <end position="284"/>
    </location>
</feature>
<dbReference type="Proteomes" id="UP000325182">
    <property type="component" value="Unassembled WGS sequence"/>
</dbReference>
<gene>
    <name evidence="7" type="ORF">FZC84_16690</name>
</gene>
<evidence type="ECO:0000259" key="6">
    <source>
        <dbReference type="Pfam" id="PF04069"/>
    </source>
</evidence>
<evidence type="ECO:0000256" key="5">
    <source>
        <dbReference type="SAM" id="SignalP"/>
    </source>
</evidence>
<dbReference type="SUPFAM" id="SSF53850">
    <property type="entry name" value="Periplasmic binding protein-like II"/>
    <property type="match status" value="1"/>
</dbReference>
<keyword evidence="5" id="KW-0732">Signal</keyword>
<evidence type="ECO:0000313" key="7">
    <source>
        <dbReference type="EMBL" id="TYR98022.1"/>
    </source>
</evidence>
<dbReference type="PROSITE" id="PS51257">
    <property type="entry name" value="PROKAR_LIPOPROTEIN"/>
    <property type="match status" value="1"/>
</dbReference>
<dbReference type="CDD" id="cd13639">
    <property type="entry name" value="PBP2_OpuAC_like"/>
    <property type="match status" value="1"/>
</dbReference>
<dbReference type="PANTHER" id="PTHR47737:SF1">
    <property type="entry name" value="GLYCINE BETAINE_PROLINE BETAINE TRANSPORT SYSTEM PERMEASE PROTEIN PROW"/>
    <property type="match status" value="1"/>
</dbReference>
<protein>
    <submittedName>
        <fullName evidence="7">Glycine betaine ABC transporter substrate-binding protein</fullName>
    </submittedName>
</protein>
<dbReference type="EMBL" id="VTEG01000014">
    <property type="protein sequence ID" value="TYR98022.1"/>
    <property type="molecule type" value="Genomic_DNA"/>
</dbReference>
<dbReference type="Gene3D" id="3.40.190.100">
    <property type="entry name" value="Glycine betaine-binding periplasmic protein, domain 2"/>
    <property type="match status" value="1"/>
</dbReference>
<dbReference type="GO" id="GO:0005275">
    <property type="term" value="F:amine transmembrane transporter activity"/>
    <property type="evidence" value="ECO:0007669"/>
    <property type="project" value="TreeGrafter"/>
</dbReference>
<comment type="subcellular location">
    <subcellularLocation>
        <location evidence="1">Cell membrane</location>
    </subcellularLocation>
</comment>
<organism evidence="7 8">
    <name type="scientific">Rossellomorea vietnamensis</name>
    <dbReference type="NCBI Taxonomy" id="218284"/>
    <lineage>
        <taxon>Bacteria</taxon>
        <taxon>Bacillati</taxon>
        <taxon>Bacillota</taxon>
        <taxon>Bacilli</taxon>
        <taxon>Bacillales</taxon>
        <taxon>Bacillaceae</taxon>
        <taxon>Rossellomorea</taxon>
    </lineage>
</organism>
<dbReference type="AlphaFoldDB" id="A0A5D4M8M8"/>
<dbReference type="RefSeq" id="WP_148954593.1">
    <property type="nucleotide sequence ID" value="NZ_VTEG01000014.1"/>
</dbReference>
<feature type="signal peptide" evidence="5">
    <location>
        <begin position="1"/>
        <end position="24"/>
    </location>
</feature>
<evidence type="ECO:0000256" key="4">
    <source>
        <dbReference type="ARBA" id="ARBA00023136"/>
    </source>
</evidence>
<dbReference type="InterPro" id="IPR007210">
    <property type="entry name" value="ABC_Gly_betaine_transp_sub-bd"/>
</dbReference>
<name>A0A5D4M8M8_9BACI</name>
<evidence type="ECO:0000256" key="3">
    <source>
        <dbReference type="ARBA" id="ARBA00022475"/>
    </source>
</evidence>
<dbReference type="Gene3D" id="3.40.190.10">
    <property type="entry name" value="Periplasmic binding protein-like II"/>
    <property type="match status" value="1"/>
</dbReference>
<evidence type="ECO:0000256" key="2">
    <source>
        <dbReference type="ARBA" id="ARBA00022448"/>
    </source>
</evidence>
<proteinExistence type="predicted"/>
<keyword evidence="3" id="KW-1003">Cell membrane</keyword>
<keyword evidence="2" id="KW-0813">Transport</keyword>
<comment type="caution">
    <text evidence="7">The sequence shown here is derived from an EMBL/GenBank/DDBJ whole genome shotgun (WGS) entry which is preliminary data.</text>
</comment>